<keyword evidence="3" id="KW-1185">Reference proteome</keyword>
<feature type="transmembrane region" description="Helical" evidence="1">
    <location>
        <begin position="12"/>
        <end position="33"/>
    </location>
</feature>
<gene>
    <name evidence="2" type="ORF">ACFQT0_10355</name>
</gene>
<reference evidence="3" key="1">
    <citation type="journal article" date="2019" name="Int. J. Syst. Evol. Microbiol.">
        <title>The Global Catalogue of Microorganisms (GCM) 10K type strain sequencing project: providing services to taxonomists for standard genome sequencing and annotation.</title>
        <authorList>
            <consortium name="The Broad Institute Genomics Platform"/>
            <consortium name="The Broad Institute Genome Sequencing Center for Infectious Disease"/>
            <person name="Wu L."/>
            <person name="Ma J."/>
        </authorList>
    </citation>
    <scope>NUCLEOTIDE SEQUENCE [LARGE SCALE GENOMIC DNA]</scope>
    <source>
        <strain evidence="3">JCM 19635</strain>
    </source>
</reference>
<evidence type="ECO:0000313" key="2">
    <source>
        <dbReference type="EMBL" id="MFC7667741.1"/>
    </source>
</evidence>
<organism evidence="2 3">
    <name type="scientific">Hymenobacter humi</name>
    <dbReference type="NCBI Taxonomy" id="1411620"/>
    <lineage>
        <taxon>Bacteria</taxon>
        <taxon>Pseudomonadati</taxon>
        <taxon>Bacteroidota</taxon>
        <taxon>Cytophagia</taxon>
        <taxon>Cytophagales</taxon>
        <taxon>Hymenobacteraceae</taxon>
        <taxon>Hymenobacter</taxon>
    </lineage>
</organism>
<proteinExistence type="predicted"/>
<comment type="caution">
    <text evidence="2">The sequence shown here is derived from an EMBL/GenBank/DDBJ whole genome shotgun (WGS) entry which is preliminary data.</text>
</comment>
<dbReference type="RefSeq" id="WP_380202507.1">
    <property type="nucleotide sequence ID" value="NZ_JBHTEK010000001.1"/>
</dbReference>
<keyword evidence="1" id="KW-0812">Transmembrane</keyword>
<keyword evidence="1" id="KW-1133">Transmembrane helix</keyword>
<name>A0ABW2U4G2_9BACT</name>
<sequence length="49" mass="5300">MLALLRDPDQGALSKIVLIGLVAASLFGLLFIFNRALQKALRSKSTEIS</sequence>
<protein>
    <submittedName>
        <fullName evidence="2">Uncharacterized protein</fullName>
    </submittedName>
</protein>
<evidence type="ECO:0000313" key="3">
    <source>
        <dbReference type="Proteomes" id="UP001596513"/>
    </source>
</evidence>
<evidence type="ECO:0000256" key="1">
    <source>
        <dbReference type="SAM" id="Phobius"/>
    </source>
</evidence>
<accession>A0ABW2U4G2</accession>
<dbReference type="Proteomes" id="UP001596513">
    <property type="component" value="Unassembled WGS sequence"/>
</dbReference>
<keyword evidence="1" id="KW-0472">Membrane</keyword>
<dbReference type="EMBL" id="JBHTEK010000001">
    <property type="protein sequence ID" value="MFC7667741.1"/>
    <property type="molecule type" value="Genomic_DNA"/>
</dbReference>